<feature type="compositionally biased region" description="Basic and acidic residues" evidence="1">
    <location>
        <begin position="28"/>
        <end position="39"/>
    </location>
</feature>
<evidence type="ECO:0000313" key="3">
    <source>
        <dbReference type="EMBL" id="KII70719.1"/>
    </source>
</evidence>
<name>A0A0C2IYW8_THEKT</name>
<evidence type="ECO:0000256" key="1">
    <source>
        <dbReference type="SAM" id="MobiDB-lite"/>
    </source>
</evidence>
<dbReference type="AlphaFoldDB" id="A0A0C2IYW8"/>
<evidence type="ECO:0000256" key="2">
    <source>
        <dbReference type="SAM" id="SignalP"/>
    </source>
</evidence>
<dbReference type="EMBL" id="JWZT01001987">
    <property type="protein sequence ID" value="KII70719.1"/>
    <property type="molecule type" value="Genomic_DNA"/>
</dbReference>
<sequence>MHCLHNFFLVLVLFEIVYSKRGNYGCNIERRSEPRRSDNGRAVSGRGSVASREPAPESTAPLLETDGGGSSNSSKPSVSRSGQSRRFPLSIEEATTLLKSANHMRKALSLVLDVIEPRLPNDDSKKSHRI</sequence>
<gene>
    <name evidence="3" type="ORF">RF11_09054</name>
</gene>
<accession>A0A0C2IYW8</accession>
<feature type="signal peptide" evidence="2">
    <location>
        <begin position="1"/>
        <end position="19"/>
    </location>
</feature>
<proteinExistence type="predicted"/>
<evidence type="ECO:0000313" key="4">
    <source>
        <dbReference type="Proteomes" id="UP000031668"/>
    </source>
</evidence>
<keyword evidence="4" id="KW-1185">Reference proteome</keyword>
<organism evidence="3 4">
    <name type="scientific">Thelohanellus kitauei</name>
    <name type="common">Myxosporean</name>
    <dbReference type="NCBI Taxonomy" id="669202"/>
    <lineage>
        <taxon>Eukaryota</taxon>
        <taxon>Metazoa</taxon>
        <taxon>Cnidaria</taxon>
        <taxon>Myxozoa</taxon>
        <taxon>Myxosporea</taxon>
        <taxon>Bivalvulida</taxon>
        <taxon>Platysporina</taxon>
        <taxon>Myxobolidae</taxon>
        <taxon>Thelohanellus</taxon>
    </lineage>
</organism>
<feature type="chain" id="PRO_5002150735" evidence="2">
    <location>
        <begin position="20"/>
        <end position="130"/>
    </location>
</feature>
<reference evidence="3 4" key="1">
    <citation type="journal article" date="2014" name="Genome Biol. Evol.">
        <title>The genome of the myxosporean Thelohanellus kitauei shows adaptations to nutrient acquisition within its fish host.</title>
        <authorList>
            <person name="Yang Y."/>
            <person name="Xiong J."/>
            <person name="Zhou Z."/>
            <person name="Huo F."/>
            <person name="Miao W."/>
            <person name="Ran C."/>
            <person name="Liu Y."/>
            <person name="Zhang J."/>
            <person name="Feng J."/>
            <person name="Wang M."/>
            <person name="Wang M."/>
            <person name="Wang L."/>
            <person name="Yao B."/>
        </authorList>
    </citation>
    <scope>NUCLEOTIDE SEQUENCE [LARGE SCALE GENOMIC DNA]</scope>
    <source>
        <strain evidence="3">Wuqing</strain>
    </source>
</reference>
<feature type="region of interest" description="Disordered" evidence="1">
    <location>
        <begin position="27"/>
        <end position="87"/>
    </location>
</feature>
<protein>
    <submittedName>
        <fullName evidence="3">Uncharacterized protein</fullName>
    </submittedName>
</protein>
<dbReference type="Proteomes" id="UP000031668">
    <property type="component" value="Unassembled WGS sequence"/>
</dbReference>
<comment type="caution">
    <text evidence="3">The sequence shown here is derived from an EMBL/GenBank/DDBJ whole genome shotgun (WGS) entry which is preliminary data.</text>
</comment>
<feature type="compositionally biased region" description="Low complexity" evidence="1">
    <location>
        <begin position="71"/>
        <end position="82"/>
    </location>
</feature>
<keyword evidence="2" id="KW-0732">Signal</keyword>